<name>A0A8S5LNK5_9CAUD</name>
<accession>A0A8S5LNK5</accession>
<dbReference type="EMBL" id="BK015882">
    <property type="protein sequence ID" value="DAD71431.1"/>
    <property type="molecule type" value="Genomic_DNA"/>
</dbReference>
<dbReference type="Pfam" id="PF06841">
    <property type="entry name" value="Phage_T4_gp19"/>
    <property type="match status" value="1"/>
</dbReference>
<sequence length="202" mass="22670">MSIKYNPSTVDVSSNFAIGTYNLADNPNLYEIARSNNFEFLISDFDNLQPASSNDSNMTKLQKGQEIIRMSVTRASVPHFTQEVIQVRRGNNLLKYAGVPTFGEGSLVVNDYIGAGTKDYLMAWQNLSYNVITEKVGLVQDYKKNCTLIEYSPDYQVVRSWTLYGCWISALSEDDFDSDNGNSARKVSATIQYDHAKLDADI</sequence>
<dbReference type="InterPro" id="IPR010667">
    <property type="entry name" value="Phage_T4_Gp19"/>
</dbReference>
<proteinExistence type="predicted"/>
<protein>
    <submittedName>
        <fullName evidence="1">Baseplate wedge protein</fullName>
    </submittedName>
</protein>
<dbReference type="GO" id="GO:0005198">
    <property type="term" value="F:structural molecule activity"/>
    <property type="evidence" value="ECO:0007669"/>
    <property type="project" value="InterPro"/>
</dbReference>
<organism evidence="1">
    <name type="scientific">Siphoviridae sp. ctsf32</name>
    <dbReference type="NCBI Taxonomy" id="2827594"/>
    <lineage>
        <taxon>Viruses</taxon>
        <taxon>Duplodnaviria</taxon>
        <taxon>Heunggongvirae</taxon>
        <taxon>Uroviricota</taxon>
        <taxon>Caudoviricetes</taxon>
    </lineage>
</organism>
<evidence type="ECO:0000313" key="1">
    <source>
        <dbReference type="EMBL" id="DAD71431.1"/>
    </source>
</evidence>
<reference evidence="1" key="1">
    <citation type="journal article" date="2021" name="Proc. Natl. Acad. Sci. U.S.A.">
        <title>A Catalog of Tens of Thousands of Viruses from Human Metagenomes Reveals Hidden Associations with Chronic Diseases.</title>
        <authorList>
            <person name="Tisza M.J."/>
            <person name="Buck C.B."/>
        </authorList>
    </citation>
    <scope>NUCLEOTIDE SEQUENCE</scope>
    <source>
        <strain evidence="1">Ctsf32</strain>
    </source>
</reference>